<protein>
    <submittedName>
        <fullName evidence="2">Uncharacterized protein</fullName>
    </submittedName>
</protein>
<accession>A0A7J7PBV9</accession>
<evidence type="ECO:0000256" key="1">
    <source>
        <dbReference type="SAM" id="Phobius"/>
    </source>
</evidence>
<comment type="caution">
    <text evidence="2">The sequence shown here is derived from an EMBL/GenBank/DDBJ whole genome shotgun (WGS) entry which is preliminary data.</text>
</comment>
<reference evidence="2 3" key="1">
    <citation type="journal article" date="2020" name="IScience">
        <title>Genome Sequencing of the Endangered Kingdonia uniflora (Circaeasteraceae, Ranunculales) Reveals Potential Mechanisms of Evolutionary Specialization.</title>
        <authorList>
            <person name="Sun Y."/>
            <person name="Deng T."/>
            <person name="Zhang A."/>
            <person name="Moore M.J."/>
            <person name="Landis J.B."/>
            <person name="Lin N."/>
            <person name="Zhang H."/>
            <person name="Zhang X."/>
            <person name="Huang J."/>
            <person name="Zhang X."/>
            <person name="Sun H."/>
            <person name="Wang H."/>
        </authorList>
    </citation>
    <scope>NUCLEOTIDE SEQUENCE [LARGE SCALE GENOMIC DNA]</scope>
    <source>
        <strain evidence="2">TB1705</strain>
        <tissue evidence="2">Leaf</tissue>
    </source>
</reference>
<dbReference type="AlphaFoldDB" id="A0A7J7PBV9"/>
<evidence type="ECO:0000313" key="3">
    <source>
        <dbReference type="Proteomes" id="UP000541444"/>
    </source>
</evidence>
<gene>
    <name evidence="2" type="ORF">GIB67_027731</name>
</gene>
<dbReference type="EMBL" id="JACGCM010000012">
    <property type="protein sequence ID" value="KAF6176931.1"/>
    <property type="molecule type" value="Genomic_DNA"/>
</dbReference>
<keyword evidence="1" id="KW-1133">Transmembrane helix</keyword>
<dbReference type="Proteomes" id="UP000541444">
    <property type="component" value="Unassembled WGS sequence"/>
</dbReference>
<keyword evidence="1" id="KW-0472">Membrane</keyword>
<sequence>MQTCEGGIGLRKLQDINKAMLMKLAWSIVEKKGTWAAYMRGKYFEKNEDPINYYKKSSVRRGIKEAYMEIKKQSKWIAANGGEVKGAPDSLARRILQNAVPTDERVMLQQFRLSSRNTYVQDLWINMVIPTLNNIRSTRNKISRGEKLPLFQCVQMKIMKQVQLSAINSKEGIQVEMDLGLCSGTTMQQLQGSCNLSFQRRHHAMAVCSKMGSLQDQNADKATWRETNFSADRAAKRYLEFALVSVLLGFVGAVYFFPFILACNPGLFL</sequence>
<feature type="transmembrane region" description="Helical" evidence="1">
    <location>
        <begin position="238"/>
        <end position="261"/>
    </location>
</feature>
<name>A0A7J7PBV9_9MAGN</name>
<evidence type="ECO:0000313" key="2">
    <source>
        <dbReference type="EMBL" id="KAF6176931.1"/>
    </source>
</evidence>
<organism evidence="2 3">
    <name type="scientific">Kingdonia uniflora</name>
    <dbReference type="NCBI Taxonomy" id="39325"/>
    <lineage>
        <taxon>Eukaryota</taxon>
        <taxon>Viridiplantae</taxon>
        <taxon>Streptophyta</taxon>
        <taxon>Embryophyta</taxon>
        <taxon>Tracheophyta</taxon>
        <taxon>Spermatophyta</taxon>
        <taxon>Magnoliopsida</taxon>
        <taxon>Ranunculales</taxon>
        <taxon>Circaeasteraceae</taxon>
        <taxon>Kingdonia</taxon>
    </lineage>
</organism>
<proteinExistence type="predicted"/>
<keyword evidence="1" id="KW-0812">Transmembrane</keyword>
<keyword evidence="3" id="KW-1185">Reference proteome</keyword>
<dbReference type="OrthoDB" id="1938625at2759"/>